<evidence type="ECO:0000256" key="1">
    <source>
        <dbReference type="ARBA" id="ARBA00004202"/>
    </source>
</evidence>
<dbReference type="SUPFAM" id="SSF52540">
    <property type="entry name" value="P-loop containing nucleoside triphosphate hydrolases"/>
    <property type="match status" value="1"/>
</dbReference>
<dbReference type="InterPro" id="IPR027417">
    <property type="entry name" value="P-loop_NTPase"/>
</dbReference>
<evidence type="ECO:0000256" key="6">
    <source>
        <dbReference type="ARBA" id="ARBA00023251"/>
    </source>
</evidence>
<dbReference type="InterPro" id="IPR050763">
    <property type="entry name" value="ABC_transporter_ATP-binding"/>
</dbReference>
<keyword evidence="4" id="KW-0547">Nucleotide-binding</keyword>
<keyword evidence="9" id="KW-1185">Reference proteome</keyword>
<keyword evidence="6" id="KW-0046">Antibiotic resistance</keyword>
<dbReference type="PROSITE" id="PS50893">
    <property type="entry name" value="ABC_TRANSPORTER_2"/>
    <property type="match status" value="1"/>
</dbReference>
<accession>A0A2M9BE49</accession>
<protein>
    <submittedName>
        <fullName evidence="8">Lipooligosaccharide transport system ATP-binding protein</fullName>
    </submittedName>
</protein>
<feature type="domain" description="ABC transporter" evidence="7">
    <location>
        <begin position="17"/>
        <end position="247"/>
    </location>
</feature>
<dbReference type="GO" id="GO:0005524">
    <property type="term" value="F:ATP binding"/>
    <property type="evidence" value="ECO:0007669"/>
    <property type="project" value="UniProtKB-KW"/>
</dbReference>
<keyword evidence="3" id="KW-0813">Transport</keyword>
<dbReference type="Pfam" id="PF00005">
    <property type="entry name" value="ABC_tran"/>
    <property type="match status" value="1"/>
</dbReference>
<dbReference type="Gene3D" id="3.40.50.300">
    <property type="entry name" value="P-loop containing nucleotide triphosphate hydrolases"/>
    <property type="match status" value="1"/>
</dbReference>
<dbReference type="SMART" id="SM00382">
    <property type="entry name" value="AAA"/>
    <property type="match status" value="1"/>
</dbReference>
<dbReference type="GO" id="GO:0046677">
    <property type="term" value="P:response to antibiotic"/>
    <property type="evidence" value="ECO:0007669"/>
    <property type="project" value="UniProtKB-KW"/>
</dbReference>
<keyword evidence="5 8" id="KW-0067">ATP-binding</keyword>
<evidence type="ECO:0000256" key="3">
    <source>
        <dbReference type="ARBA" id="ARBA00022448"/>
    </source>
</evidence>
<dbReference type="AlphaFoldDB" id="A0A2M9BE49"/>
<evidence type="ECO:0000256" key="2">
    <source>
        <dbReference type="ARBA" id="ARBA00005417"/>
    </source>
</evidence>
<proteinExistence type="inferred from homology"/>
<dbReference type="PANTHER" id="PTHR42711:SF5">
    <property type="entry name" value="ABC TRANSPORTER ATP-BINDING PROTEIN NATA"/>
    <property type="match status" value="1"/>
</dbReference>
<gene>
    <name evidence="8" type="ORF">CLV56_0429</name>
</gene>
<organism evidence="8 9">
    <name type="scientific">Mumia flava</name>
    <dbReference type="NCBI Taxonomy" id="1348852"/>
    <lineage>
        <taxon>Bacteria</taxon>
        <taxon>Bacillati</taxon>
        <taxon>Actinomycetota</taxon>
        <taxon>Actinomycetes</taxon>
        <taxon>Propionibacteriales</taxon>
        <taxon>Nocardioidaceae</taxon>
        <taxon>Mumia</taxon>
    </lineage>
</organism>
<evidence type="ECO:0000259" key="7">
    <source>
        <dbReference type="PROSITE" id="PS50893"/>
    </source>
</evidence>
<evidence type="ECO:0000256" key="5">
    <source>
        <dbReference type="ARBA" id="ARBA00022840"/>
    </source>
</evidence>
<dbReference type="GO" id="GO:0016887">
    <property type="term" value="F:ATP hydrolysis activity"/>
    <property type="evidence" value="ECO:0007669"/>
    <property type="project" value="InterPro"/>
</dbReference>
<dbReference type="EMBL" id="PGEZ01000001">
    <property type="protein sequence ID" value="PJJ56225.1"/>
    <property type="molecule type" value="Genomic_DNA"/>
</dbReference>
<evidence type="ECO:0000313" key="8">
    <source>
        <dbReference type="EMBL" id="PJJ56225.1"/>
    </source>
</evidence>
<dbReference type="InterPro" id="IPR003439">
    <property type="entry name" value="ABC_transporter-like_ATP-bd"/>
</dbReference>
<dbReference type="Proteomes" id="UP000230842">
    <property type="component" value="Unassembled WGS sequence"/>
</dbReference>
<comment type="subcellular location">
    <subcellularLocation>
        <location evidence="1">Cell membrane</location>
        <topology evidence="1">Peripheral membrane protein</topology>
    </subcellularLocation>
</comment>
<sequence>MEATRRGYRRDVASLVVEARGLRLDVAGTAVVRDVDLEVRSGEVVGLVGAGGAGTSALLAMLATATRLTSGHLSVLGLDPAVDGPRIRGRTGVATQHDSLDPRLRARAELSSYARCFGYAARAAHGRADAALAFAGLTDRARTVVGRLTRGERRRLQVARAFVNDPELVLLDEPTAGCSPRDTDAIGDLVLRMRASARAVVLATHSFEEAERVCDRVLVMDAGRVLVEGAPSSLLAGNRPSEVVEVRTPCGADGAALAVLGDLVDRVEVHGDRVLAYTSDGLTVAERAVAGGLAPDGTRVRPVTPDEALGLLADDEARRWRSVE</sequence>
<name>A0A2M9BE49_9ACTN</name>
<evidence type="ECO:0000256" key="4">
    <source>
        <dbReference type="ARBA" id="ARBA00022741"/>
    </source>
</evidence>
<dbReference type="GO" id="GO:0005886">
    <property type="term" value="C:plasma membrane"/>
    <property type="evidence" value="ECO:0007669"/>
    <property type="project" value="UniProtKB-SubCell"/>
</dbReference>
<reference evidence="8 9" key="1">
    <citation type="submission" date="2017-11" db="EMBL/GenBank/DDBJ databases">
        <title>Genomic Encyclopedia of Archaeal and Bacterial Type Strains, Phase II (KMG-II): From Individual Species to Whole Genera.</title>
        <authorList>
            <person name="Goeker M."/>
        </authorList>
    </citation>
    <scope>NUCLEOTIDE SEQUENCE [LARGE SCALE GENOMIC DNA]</scope>
    <source>
        <strain evidence="8 9">DSM 27763</strain>
    </source>
</reference>
<comment type="similarity">
    <text evidence="2">Belongs to the ABC transporter superfamily.</text>
</comment>
<comment type="caution">
    <text evidence="8">The sequence shown here is derived from an EMBL/GenBank/DDBJ whole genome shotgun (WGS) entry which is preliminary data.</text>
</comment>
<dbReference type="InterPro" id="IPR003593">
    <property type="entry name" value="AAA+_ATPase"/>
</dbReference>
<evidence type="ECO:0000313" key="9">
    <source>
        <dbReference type="Proteomes" id="UP000230842"/>
    </source>
</evidence>
<dbReference type="PANTHER" id="PTHR42711">
    <property type="entry name" value="ABC TRANSPORTER ATP-BINDING PROTEIN"/>
    <property type="match status" value="1"/>
</dbReference>